<dbReference type="OrthoDB" id="2448549at2759"/>
<dbReference type="AlphaFoldDB" id="A0A9N9IN06"/>
<reference evidence="1" key="1">
    <citation type="submission" date="2021-06" db="EMBL/GenBank/DDBJ databases">
        <authorList>
            <person name="Kallberg Y."/>
            <person name="Tangrot J."/>
            <person name="Rosling A."/>
        </authorList>
    </citation>
    <scope>NUCLEOTIDE SEQUENCE</scope>
    <source>
        <strain evidence="1">UK204</strain>
    </source>
</reference>
<organism evidence="1 2">
    <name type="scientific">Funneliformis caledonium</name>
    <dbReference type="NCBI Taxonomy" id="1117310"/>
    <lineage>
        <taxon>Eukaryota</taxon>
        <taxon>Fungi</taxon>
        <taxon>Fungi incertae sedis</taxon>
        <taxon>Mucoromycota</taxon>
        <taxon>Glomeromycotina</taxon>
        <taxon>Glomeromycetes</taxon>
        <taxon>Glomerales</taxon>
        <taxon>Glomeraceae</taxon>
        <taxon>Funneliformis</taxon>
    </lineage>
</organism>
<protein>
    <submittedName>
        <fullName evidence="1">5718_t:CDS:1</fullName>
    </submittedName>
</protein>
<feature type="non-terminal residue" evidence="1">
    <location>
        <position position="1"/>
    </location>
</feature>
<evidence type="ECO:0000313" key="2">
    <source>
        <dbReference type="Proteomes" id="UP000789570"/>
    </source>
</evidence>
<evidence type="ECO:0000313" key="1">
    <source>
        <dbReference type="EMBL" id="CAG8741442.1"/>
    </source>
</evidence>
<feature type="non-terminal residue" evidence="1">
    <location>
        <position position="64"/>
    </location>
</feature>
<proteinExistence type="predicted"/>
<accession>A0A9N9IN06</accession>
<dbReference type="EMBL" id="CAJVPQ010015054">
    <property type="protein sequence ID" value="CAG8741442.1"/>
    <property type="molecule type" value="Genomic_DNA"/>
</dbReference>
<gene>
    <name evidence="1" type="ORF">FCALED_LOCUS15643</name>
</gene>
<dbReference type="Proteomes" id="UP000789570">
    <property type="component" value="Unassembled WGS sequence"/>
</dbReference>
<keyword evidence="2" id="KW-1185">Reference proteome</keyword>
<sequence length="64" mass="7448">RYLGVWISLQCNKMFTVNQVVQDVKSAIAILANKKLTDKQLIYTYNVVIIPHVEYRTQLVHLSE</sequence>
<name>A0A9N9IN06_9GLOM</name>
<comment type="caution">
    <text evidence="1">The sequence shown here is derived from an EMBL/GenBank/DDBJ whole genome shotgun (WGS) entry which is preliminary data.</text>
</comment>